<dbReference type="Pfam" id="PF01960">
    <property type="entry name" value="ArgJ"/>
    <property type="match status" value="1"/>
</dbReference>
<name>A0ABV8U5U2_9ACTN</name>
<comment type="subunit">
    <text evidence="2 6">Heterotetramer of two alpha and two beta chains.</text>
</comment>
<dbReference type="SUPFAM" id="SSF56266">
    <property type="entry name" value="DmpA/ArgJ-like"/>
    <property type="match status" value="1"/>
</dbReference>
<comment type="function">
    <text evidence="6">Catalyzes two activities which are involved in the cyclic version of arginine biosynthesis: the synthesis of N-acetylglutamate from glutamate and acetyl-CoA as the acetyl donor, and of ornithine by transacetylation between N(2)-acetylornithine and glutamate.</text>
</comment>
<feature type="chain" id="PRO_5044931404" description="Arginine biosynthesis bifunctional protein ArgJ alpha chain" evidence="6">
    <location>
        <begin position="1"/>
        <end position="179"/>
    </location>
</feature>
<dbReference type="NCBIfam" id="TIGR00120">
    <property type="entry name" value="ArgJ"/>
    <property type="match status" value="1"/>
</dbReference>
<proteinExistence type="inferred from homology"/>
<keyword evidence="6" id="KW-0028">Amino-acid biosynthesis</keyword>
<evidence type="ECO:0000256" key="5">
    <source>
        <dbReference type="ARBA" id="ARBA00023315"/>
    </source>
</evidence>
<dbReference type="EC" id="2.3.1.35" evidence="6"/>
<evidence type="ECO:0000313" key="7">
    <source>
        <dbReference type="EMBL" id="MFC4337931.1"/>
    </source>
</evidence>
<dbReference type="PANTHER" id="PTHR23100">
    <property type="entry name" value="ARGININE BIOSYNTHESIS BIFUNCTIONAL PROTEIN ARGJ"/>
    <property type="match status" value="1"/>
</dbReference>
<dbReference type="CDD" id="cd02152">
    <property type="entry name" value="OAT"/>
    <property type="match status" value="1"/>
</dbReference>
<comment type="subcellular location">
    <subcellularLocation>
        <location evidence="6">Cytoplasm</location>
    </subcellularLocation>
</comment>
<dbReference type="PANTHER" id="PTHR23100:SF0">
    <property type="entry name" value="ARGININE BIOSYNTHESIS BIFUNCTIONAL PROTEIN ARGJ, MITOCHONDRIAL"/>
    <property type="match status" value="1"/>
</dbReference>
<keyword evidence="8" id="KW-1185">Reference proteome</keyword>
<keyword evidence="4 6" id="KW-0068">Autocatalytic cleavage</keyword>
<comment type="catalytic activity">
    <reaction evidence="6">
        <text>L-glutamate + acetyl-CoA = N-acetyl-L-glutamate + CoA + H(+)</text>
        <dbReference type="Rhea" id="RHEA:24292"/>
        <dbReference type="ChEBI" id="CHEBI:15378"/>
        <dbReference type="ChEBI" id="CHEBI:29985"/>
        <dbReference type="ChEBI" id="CHEBI:44337"/>
        <dbReference type="ChEBI" id="CHEBI:57287"/>
        <dbReference type="ChEBI" id="CHEBI:57288"/>
        <dbReference type="EC" id="2.3.1.1"/>
    </reaction>
</comment>
<evidence type="ECO:0000256" key="2">
    <source>
        <dbReference type="ARBA" id="ARBA00011475"/>
    </source>
</evidence>
<dbReference type="NCBIfam" id="NF003802">
    <property type="entry name" value="PRK05388.1"/>
    <property type="match status" value="1"/>
</dbReference>
<keyword evidence="6" id="KW-0963">Cytoplasm</keyword>
<dbReference type="EMBL" id="JBHSDK010000061">
    <property type="protein sequence ID" value="MFC4337931.1"/>
    <property type="molecule type" value="Genomic_DNA"/>
</dbReference>
<dbReference type="GO" id="GO:0004358">
    <property type="term" value="F:L-glutamate N-acetyltransferase activity, acting on acetyl-L-ornithine as donor"/>
    <property type="evidence" value="ECO:0007669"/>
    <property type="project" value="UniProtKB-EC"/>
</dbReference>
<evidence type="ECO:0000256" key="6">
    <source>
        <dbReference type="HAMAP-Rule" id="MF_01106"/>
    </source>
</evidence>
<sequence>MSVTAPQGFTASGVTAGLKPSGKPDLALVVNTGPSQVAAARFTKNRVQAAPVLWTKQVMTTGSLRAVVLNSGGANACTGPDGFADTHKTAEKTADALDCGAVEVAVCSTGLIGERLDMDKLLPAVEDAAKNLAADGGRAAAEAIMTTDTTAKTAAYVSDEGWTIGAMAKGAGMLAPSLATMLVTVTTDAKVDALAADSALAAACDRTFDRLDSDGSTSTNDTVLLMSSGAVDVTPDPVEFTEALASVCHSLAQSMLGDAEGATKEIAITVQNAATEEEAVQVGRAVARDNLVKCAFFGEDPNWGRILAAVGCTDAAFDPDRLAVAINGVRICENGCAAADRSLVDLSARAVDVTVDLDAGGHSATVWTTDLTHDYVHENSAYST</sequence>
<feature type="site" description="Involved in the stabilization of negative charge on the oxyanion by the formation of the oxyanion hole" evidence="6">
    <location>
        <position position="110"/>
    </location>
</feature>
<feature type="binding site" evidence="6">
    <location>
        <position position="384"/>
    </location>
    <ligand>
        <name>substrate</name>
    </ligand>
</feature>
<keyword evidence="6" id="KW-0055">Arginine biosynthesis</keyword>
<dbReference type="Gene3D" id="3.10.20.340">
    <property type="entry name" value="ArgJ beta chain, C-terminal domain"/>
    <property type="match status" value="1"/>
</dbReference>
<organism evidence="7 8">
    <name type="scientific">Salininema proteolyticum</name>
    <dbReference type="NCBI Taxonomy" id="1607685"/>
    <lineage>
        <taxon>Bacteria</taxon>
        <taxon>Bacillati</taxon>
        <taxon>Actinomycetota</taxon>
        <taxon>Actinomycetes</taxon>
        <taxon>Glycomycetales</taxon>
        <taxon>Glycomycetaceae</taxon>
        <taxon>Salininema</taxon>
    </lineage>
</organism>
<evidence type="ECO:0000256" key="1">
    <source>
        <dbReference type="ARBA" id="ARBA00006774"/>
    </source>
</evidence>
<comment type="similarity">
    <text evidence="1 6">Belongs to the ArgJ family.</text>
</comment>
<dbReference type="InterPro" id="IPR042195">
    <property type="entry name" value="ArgJ_beta_C"/>
</dbReference>
<keyword evidence="5 6" id="KW-0012">Acyltransferase</keyword>
<protein>
    <recommendedName>
        <fullName evidence="6">Arginine biosynthesis bifunctional protein ArgJ</fullName>
    </recommendedName>
    <domain>
        <recommendedName>
            <fullName evidence="6">Glutamate N-acetyltransferase</fullName>
            <ecNumber evidence="6">2.3.1.35</ecNumber>
        </recommendedName>
        <alternativeName>
            <fullName evidence="6">Ornithine acetyltransferase</fullName>
            <shortName evidence="6">OATase</shortName>
        </alternativeName>
        <alternativeName>
            <fullName evidence="6">Ornithine transacetylase</fullName>
        </alternativeName>
    </domain>
    <domain>
        <recommendedName>
            <fullName evidence="6">Amino-acid acetyltransferase</fullName>
            <ecNumber evidence="6">2.3.1.1</ecNumber>
        </recommendedName>
        <alternativeName>
            <fullName evidence="6">N-acetylglutamate synthase</fullName>
            <shortName evidence="6">AGSase</shortName>
        </alternativeName>
    </domain>
    <component>
        <recommendedName>
            <fullName evidence="6">Arginine biosynthesis bifunctional protein ArgJ alpha chain</fullName>
        </recommendedName>
    </component>
    <component>
        <recommendedName>
            <fullName evidence="6">Arginine biosynthesis bifunctional protein ArgJ beta chain</fullName>
        </recommendedName>
    </component>
</protein>
<dbReference type="HAMAP" id="MF_01106">
    <property type="entry name" value="ArgJ"/>
    <property type="match status" value="1"/>
</dbReference>
<reference evidence="8" key="1">
    <citation type="journal article" date="2019" name="Int. J. Syst. Evol. Microbiol.">
        <title>The Global Catalogue of Microorganisms (GCM) 10K type strain sequencing project: providing services to taxonomists for standard genome sequencing and annotation.</title>
        <authorList>
            <consortium name="The Broad Institute Genomics Platform"/>
            <consortium name="The Broad Institute Genome Sequencing Center for Infectious Disease"/>
            <person name="Wu L."/>
            <person name="Ma J."/>
        </authorList>
    </citation>
    <scope>NUCLEOTIDE SEQUENCE [LARGE SCALE GENOMIC DNA]</scope>
    <source>
        <strain evidence="8">IBRC-M 10908</strain>
    </source>
</reference>
<feature type="site" description="Involved in the stabilization of negative charge on the oxyanion by the formation of the oxyanion hole" evidence="6">
    <location>
        <position position="109"/>
    </location>
</feature>
<evidence type="ECO:0000313" key="8">
    <source>
        <dbReference type="Proteomes" id="UP001595823"/>
    </source>
</evidence>
<feature type="binding site" evidence="6">
    <location>
        <position position="146"/>
    </location>
    <ligand>
        <name>substrate</name>
    </ligand>
</feature>
<feature type="binding site" evidence="6">
    <location>
        <position position="260"/>
    </location>
    <ligand>
        <name>substrate</name>
    </ligand>
</feature>
<comment type="caution">
    <text evidence="7">The sequence shown here is derived from an EMBL/GenBank/DDBJ whole genome shotgun (WGS) entry which is preliminary data.</text>
</comment>
<feature type="binding site" evidence="6">
    <location>
        <position position="379"/>
    </location>
    <ligand>
        <name>substrate</name>
    </ligand>
</feature>
<dbReference type="InterPro" id="IPR002813">
    <property type="entry name" value="Arg_biosynth_ArgJ"/>
</dbReference>
<dbReference type="Gene3D" id="3.60.70.12">
    <property type="entry name" value="L-amino peptidase D-ALA esterase/amidase"/>
    <property type="match status" value="1"/>
</dbReference>
<feature type="active site" description="Nucleophile" evidence="6">
    <location>
        <position position="180"/>
    </location>
</feature>
<dbReference type="RefSeq" id="WP_380625418.1">
    <property type="nucleotide sequence ID" value="NZ_JBHSDK010000061.1"/>
</dbReference>
<comment type="pathway">
    <text evidence="6">Amino-acid biosynthesis; L-arginine biosynthesis; L-ornithine and N-acetyl-L-glutamate from L-glutamate and N(2)-acetyl-L-ornithine (cyclic): step 1/1.</text>
</comment>
<dbReference type="Proteomes" id="UP001595823">
    <property type="component" value="Unassembled WGS sequence"/>
</dbReference>
<keyword evidence="6" id="KW-0511">Multifunctional enzyme</keyword>
<feature type="chain" id="PRO_5044931405" description="Arginine biosynthesis bifunctional protein ArgJ beta chain" evidence="6">
    <location>
        <begin position="180"/>
        <end position="384"/>
    </location>
</feature>
<evidence type="ECO:0000256" key="4">
    <source>
        <dbReference type="ARBA" id="ARBA00022813"/>
    </source>
</evidence>
<comment type="catalytic activity">
    <reaction evidence="6">
        <text>N(2)-acetyl-L-ornithine + L-glutamate = N-acetyl-L-glutamate + L-ornithine</text>
        <dbReference type="Rhea" id="RHEA:15349"/>
        <dbReference type="ChEBI" id="CHEBI:29985"/>
        <dbReference type="ChEBI" id="CHEBI:44337"/>
        <dbReference type="ChEBI" id="CHEBI:46911"/>
        <dbReference type="ChEBI" id="CHEBI:57805"/>
        <dbReference type="EC" id="2.3.1.35"/>
    </reaction>
</comment>
<feature type="site" description="Cleavage; by autolysis" evidence="6">
    <location>
        <begin position="179"/>
        <end position="180"/>
    </location>
</feature>
<dbReference type="InterPro" id="IPR016117">
    <property type="entry name" value="ArgJ-like_dom_sf"/>
</dbReference>
<evidence type="ECO:0000256" key="3">
    <source>
        <dbReference type="ARBA" id="ARBA00022679"/>
    </source>
</evidence>
<dbReference type="EC" id="2.3.1.1" evidence="6"/>
<comment type="pathway">
    <text evidence="6">Amino-acid biosynthesis; L-arginine biosynthesis; N(2)-acetyl-L-ornithine from L-glutamate: step 1/4.</text>
</comment>
<keyword evidence="3 6" id="KW-0808">Transferase</keyword>
<feature type="binding site" evidence="6">
    <location>
        <position position="180"/>
    </location>
    <ligand>
        <name>substrate</name>
    </ligand>
</feature>
<gene>
    <name evidence="6 7" type="primary">argJ</name>
    <name evidence="7" type="ORF">ACFPET_22310</name>
</gene>
<feature type="binding site" evidence="6">
    <location>
        <position position="169"/>
    </location>
    <ligand>
        <name>substrate</name>
    </ligand>
</feature>
<accession>A0ABV8U5U2</accession>